<organism evidence="2 3">
    <name type="scientific">Cryptosporangium minutisporangium</name>
    <dbReference type="NCBI Taxonomy" id="113569"/>
    <lineage>
        <taxon>Bacteria</taxon>
        <taxon>Bacillati</taxon>
        <taxon>Actinomycetota</taxon>
        <taxon>Actinomycetes</taxon>
        <taxon>Cryptosporangiales</taxon>
        <taxon>Cryptosporangiaceae</taxon>
        <taxon>Cryptosporangium</taxon>
    </lineage>
</organism>
<keyword evidence="1" id="KW-1133">Transmembrane helix</keyword>
<dbReference type="RefSeq" id="WP_345728480.1">
    <property type="nucleotide sequence ID" value="NZ_BAAAYN010000017.1"/>
</dbReference>
<sequence>MPATTITEFFDLDLAIGLAHGVAGWLLIVFAFLIIATAGPRRRARAVAVLFAAAIVLTVLSGCSGDSSTAPPESSVNLLPVVVGLGLLGLGVGTTMAVVAVRLLHAAVEAIGQAVSMLIRGAALVGGSIAAVMALGMLW</sequence>
<evidence type="ECO:0000313" key="3">
    <source>
        <dbReference type="Proteomes" id="UP001501676"/>
    </source>
</evidence>
<reference evidence="3" key="1">
    <citation type="journal article" date="2019" name="Int. J. Syst. Evol. Microbiol.">
        <title>The Global Catalogue of Microorganisms (GCM) 10K type strain sequencing project: providing services to taxonomists for standard genome sequencing and annotation.</title>
        <authorList>
            <consortium name="The Broad Institute Genomics Platform"/>
            <consortium name="The Broad Institute Genome Sequencing Center for Infectious Disease"/>
            <person name="Wu L."/>
            <person name="Ma J."/>
        </authorList>
    </citation>
    <scope>NUCLEOTIDE SEQUENCE [LARGE SCALE GENOMIC DNA]</scope>
    <source>
        <strain evidence="3">JCM 9458</strain>
    </source>
</reference>
<comment type="caution">
    <text evidence="2">The sequence shown here is derived from an EMBL/GenBank/DDBJ whole genome shotgun (WGS) entry which is preliminary data.</text>
</comment>
<feature type="transmembrane region" description="Helical" evidence="1">
    <location>
        <begin position="117"/>
        <end position="138"/>
    </location>
</feature>
<protein>
    <submittedName>
        <fullName evidence="2">Uncharacterized protein</fullName>
    </submittedName>
</protein>
<evidence type="ECO:0000313" key="2">
    <source>
        <dbReference type="EMBL" id="GAA3387002.1"/>
    </source>
</evidence>
<accession>A0ABP6SWH2</accession>
<keyword evidence="3" id="KW-1185">Reference proteome</keyword>
<gene>
    <name evidence="2" type="ORF">GCM10020369_27900</name>
</gene>
<evidence type="ECO:0000256" key="1">
    <source>
        <dbReference type="SAM" id="Phobius"/>
    </source>
</evidence>
<feature type="transmembrane region" description="Helical" evidence="1">
    <location>
        <begin position="14"/>
        <end position="37"/>
    </location>
</feature>
<feature type="transmembrane region" description="Helical" evidence="1">
    <location>
        <begin position="44"/>
        <end position="62"/>
    </location>
</feature>
<name>A0ABP6SWH2_9ACTN</name>
<feature type="transmembrane region" description="Helical" evidence="1">
    <location>
        <begin position="82"/>
        <end position="105"/>
    </location>
</feature>
<dbReference type="Proteomes" id="UP001501676">
    <property type="component" value="Unassembled WGS sequence"/>
</dbReference>
<keyword evidence="1" id="KW-0812">Transmembrane</keyword>
<keyword evidence="1" id="KW-0472">Membrane</keyword>
<proteinExistence type="predicted"/>
<dbReference type="EMBL" id="BAAAYN010000017">
    <property type="protein sequence ID" value="GAA3387002.1"/>
    <property type="molecule type" value="Genomic_DNA"/>
</dbReference>